<reference evidence="2" key="1">
    <citation type="journal article" date="2023" name="Nat. Plants">
        <title>Single-cell RNA sequencing provides a high-resolution roadmap for understanding the multicellular compartmentation of specialized metabolism.</title>
        <authorList>
            <person name="Sun S."/>
            <person name="Shen X."/>
            <person name="Li Y."/>
            <person name="Li Y."/>
            <person name="Wang S."/>
            <person name="Li R."/>
            <person name="Zhang H."/>
            <person name="Shen G."/>
            <person name="Guo B."/>
            <person name="Wei J."/>
            <person name="Xu J."/>
            <person name="St-Pierre B."/>
            <person name="Chen S."/>
            <person name="Sun C."/>
        </authorList>
    </citation>
    <scope>NUCLEOTIDE SEQUENCE [LARGE SCALE GENOMIC DNA]</scope>
</reference>
<dbReference type="Proteomes" id="UP001060085">
    <property type="component" value="Linkage Group LG04"/>
</dbReference>
<accession>A0ACC0B0P1</accession>
<keyword evidence="2" id="KW-1185">Reference proteome</keyword>
<dbReference type="EMBL" id="CM044704">
    <property type="protein sequence ID" value="KAI5665476.1"/>
    <property type="molecule type" value="Genomic_DNA"/>
</dbReference>
<evidence type="ECO:0000313" key="2">
    <source>
        <dbReference type="Proteomes" id="UP001060085"/>
    </source>
</evidence>
<name>A0ACC0B0P1_CATRO</name>
<proteinExistence type="predicted"/>
<evidence type="ECO:0000313" key="1">
    <source>
        <dbReference type="EMBL" id="KAI5665476.1"/>
    </source>
</evidence>
<organism evidence="1 2">
    <name type="scientific">Catharanthus roseus</name>
    <name type="common">Madagascar periwinkle</name>
    <name type="synonym">Vinca rosea</name>
    <dbReference type="NCBI Taxonomy" id="4058"/>
    <lineage>
        <taxon>Eukaryota</taxon>
        <taxon>Viridiplantae</taxon>
        <taxon>Streptophyta</taxon>
        <taxon>Embryophyta</taxon>
        <taxon>Tracheophyta</taxon>
        <taxon>Spermatophyta</taxon>
        <taxon>Magnoliopsida</taxon>
        <taxon>eudicotyledons</taxon>
        <taxon>Gunneridae</taxon>
        <taxon>Pentapetalae</taxon>
        <taxon>asterids</taxon>
        <taxon>lamiids</taxon>
        <taxon>Gentianales</taxon>
        <taxon>Apocynaceae</taxon>
        <taxon>Rauvolfioideae</taxon>
        <taxon>Vinceae</taxon>
        <taxon>Catharanthinae</taxon>
        <taxon>Catharanthus</taxon>
    </lineage>
</organism>
<gene>
    <name evidence="1" type="ORF">M9H77_15329</name>
</gene>
<comment type="caution">
    <text evidence="1">The sequence shown here is derived from an EMBL/GenBank/DDBJ whole genome shotgun (WGS) entry which is preliminary data.</text>
</comment>
<protein>
    <submittedName>
        <fullName evidence="1">Uncharacterized protein</fullName>
    </submittedName>
</protein>
<sequence>MAAEIVAIFDFDKTIIDLDSDNWVIDELGFTDLFNQLLHSMPWNSMMDKIMGEIHANGKTTEDIEGVLKRVPIHPRIIPAIKTAHALGCDLRIVSDANLFFIETILKHLGIKELFSEINTNPGYVDDNGRLRILPYHDFHSSSHGCNLCPPNMCKGQIIERIQASLAKEGGKKKIIYLGDGIGDFCPTLKLKEIDYVMPRKNFPVWDLITENRTAIKAEIHEWTDGDELELILLQLINKILYNTAAEEENINQLLSTDCKLQTIPVVSVHETFPQALQVPH</sequence>